<evidence type="ECO:0000256" key="8">
    <source>
        <dbReference type="SAM" id="MobiDB-lite"/>
    </source>
</evidence>
<keyword evidence="6" id="KW-0131">Cell cycle</keyword>
<dbReference type="Pfam" id="PF05103">
    <property type="entry name" value="DivIVA"/>
    <property type="match status" value="1"/>
</dbReference>
<dbReference type="PANTHER" id="PTHR35794">
    <property type="entry name" value="CELL DIVISION PROTEIN DIVIVA"/>
    <property type="match status" value="1"/>
</dbReference>
<dbReference type="EMBL" id="JAKIJS010000001">
    <property type="protein sequence ID" value="MCF6137030.1"/>
    <property type="molecule type" value="Genomic_DNA"/>
</dbReference>
<evidence type="ECO:0000256" key="7">
    <source>
        <dbReference type="SAM" id="Coils"/>
    </source>
</evidence>
<evidence type="ECO:0000256" key="4">
    <source>
        <dbReference type="ARBA" id="ARBA00022618"/>
    </source>
</evidence>
<evidence type="ECO:0000256" key="5">
    <source>
        <dbReference type="ARBA" id="ARBA00023054"/>
    </source>
</evidence>
<sequence>MPLTPLDIHNKEFNRGFRGYDEDEVNEFLDQVIKDYETVIREKKDLQENLAKMEEKLAYFTNIEETLNKSIVVAQETGEEVKRNANKEARLIVKEAEKNADRIINESLAKSRKVMLDIEELKKQSSVYRTRFRMLIEAQLEMLKTEDWDHLMPPEDEESEYELNESKTENVNVT</sequence>
<name>A0ABS9GZJ5_9BACL</name>
<dbReference type="Proteomes" id="UP001649381">
    <property type="component" value="Unassembled WGS sequence"/>
</dbReference>
<organism evidence="9 10">
    <name type="scientific">Pseudalkalibacillus berkeleyi</name>
    <dbReference type="NCBI Taxonomy" id="1069813"/>
    <lineage>
        <taxon>Bacteria</taxon>
        <taxon>Bacillati</taxon>
        <taxon>Bacillota</taxon>
        <taxon>Bacilli</taxon>
        <taxon>Bacillales</taxon>
        <taxon>Fictibacillaceae</taxon>
        <taxon>Pseudalkalibacillus</taxon>
    </lineage>
</organism>
<keyword evidence="10" id="KW-1185">Reference proteome</keyword>
<protein>
    <submittedName>
        <fullName evidence="9">DivIVA domain-containing protein</fullName>
    </submittedName>
</protein>
<dbReference type="NCBIfam" id="TIGR03544">
    <property type="entry name" value="DivI1A_domain"/>
    <property type="match status" value="1"/>
</dbReference>
<dbReference type="InterPro" id="IPR019933">
    <property type="entry name" value="DivIVA_domain"/>
</dbReference>
<proteinExistence type="inferred from homology"/>
<dbReference type="RefSeq" id="WP_236337795.1">
    <property type="nucleotide sequence ID" value="NZ_JAKIJS010000001.1"/>
</dbReference>
<evidence type="ECO:0000256" key="1">
    <source>
        <dbReference type="ARBA" id="ARBA00004496"/>
    </source>
</evidence>
<comment type="caution">
    <text evidence="9">The sequence shown here is derived from an EMBL/GenBank/DDBJ whole genome shotgun (WGS) entry which is preliminary data.</text>
</comment>
<dbReference type="InterPro" id="IPR007793">
    <property type="entry name" value="DivIVA_fam"/>
</dbReference>
<dbReference type="PANTHER" id="PTHR35794:SF2">
    <property type="entry name" value="CELL DIVISION PROTEIN DIVIVA"/>
    <property type="match status" value="1"/>
</dbReference>
<evidence type="ECO:0000256" key="6">
    <source>
        <dbReference type="ARBA" id="ARBA00023306"/>
    </source>
</evidence>
<keyword evidence="4" id="KW-0132">Cell division</keyword>
<keyword evidence="3" id="KW-0963">Cytoplasm</keyword>
<comment type="similarity">
    <text evidence="2">Belongs to the DivIVA family.</text>
</comment>
<comment type="subcellular location">
    <subcellularLocation>
        <location evidence="1">Cytoplasm</location>
    </subcellularLocation>
</comment>
<feature type="coiled-coil region" evidence="7">
    <location>
        <begin position="29"/>
        <end position="106"/>
    </location>
</feature>
<dbReference type="Gene3D" id="6.10.250.660">
    <property type="match status" value="1"/>
</dbReference>
<evidence type="ECO:0000313" key="10">
    <source>
        <dbReference type="Proteomes" id="UP001649381"/>
    </source>
</evidence>
<evidence type="ECO:0000256" key="2">
    <source>
        <dbReference type="ARBA" id="ARBA00009008"/>
    </source>
</evidence>
<gene>
    <name evidence="9" type="ORF">L2716_04750</name>
</gene>
<reference evidence="9 10" key="1">
    <citation type="submission" date="2022-01" db="EMBL/GenBank/DDBJ databases">
        <title>Alkalihalobacillus sp. EGI L200015, a novel bacterium isolated from a salt lake sediment.</title>
        <authorList>
            <person name="Gao L."/>
            <person name="Fang B.-Z."/>
            <person name="Li W.-J."/>
        </authorList>
    </citation>
    <scope>NUCLEOTIDE SEQUENCE [LARGE SCALE GENOMIC DNA]</scope>
    <source>
        <strain evidence="9 10">KCTC 12718</strain>
    </source>
</reference>
<evidence type="ECO:0000256" key="3">
    <source>
        <dbReference type="ARBA" id="ARBA00022490"/>
    </source>
</evidence>
<feature type="compositionally biased region" description="Acidic residues" evidence="8">
    <location>
        <begin position="154"/>
        <end position="163"/>
    </location>
</feature>
<evidence type="ECO:0000313" key="9">
    <source>
        <dbReference type="EMBL" id="MCF6137030.1"/>
    </source>
</evidence>
<keyword evidence="5 7" id="KW-0175">Coiled coil</keyword>
<accession>A0ABS9GZJ5</accession>
<feature type="region of interest" description="Disordered" evidence="8">
    <location>
        <begin position="148"/>
        <end position="174"/>
    </location>
</feature>